<proteinExistence type="predicted"/>
<reference evidence="2 3" key="1">
    <citation type="submission" date="2014-02" db="EMBL/GenBank/DDBJ databases">
        <title>The genome sequence of Colletotrichum salicis CBS 607.94.</title>
        <authorList>
            <person name="Baroncelli R."/>
            <person name="Thon M.R."/>
        </authorList>
    </citation>
    <scope>NUCLEOTIDE SEQUENCE [LARGE SCALE GENOMIC DNA]</scope>
    <source>
        <strain evidence="2 3">CBS 607.94</strain>
    </source>
</reference>
<dbReference type="Proteomes" id="UP000070121">
    <property type="component" value="Unassembled WGS sequence"/>
</dbReference>
<dbReference type="OrthoDB" id="4839879at2759"/>
<feature type="region of interest" description="Disordered" evidence="1">
    <location>
        <begin position="24"/>
        <end position="45"/>
    </location>
</feature>
<evidence type="ECO:0000256" key="1">
    <source>
        <dbReference type="SAM" id="MobiDB-lite"/>
    </source>
</evidence>
<sequence length="378" mass="42400">MGVIIFASLRAPDFQSVTKSAPQLLRNMGGGSSRPSPPPRVPKTLPSTTVWIQHSPPIISDTTREAILSIRQIRSRYLTGGISSLGPEEVALLLERLNVSIEDARHAANIRDYVTLCTEETILRLLTDRGPISQKLLEVARAVNPFIGSQATDAGRLEADSTSGRDGNLPSPFRPSDTCLMDKCEKDLLVLLCYCDVAVLEGSIEEALAQLLKMAEKYGTLKDLDLRKEPLSETEVNIHWILFYLEDKISQAITSGGISRESGAKLDFERSIQTSRLLTTCEMLLCEERLDQICFLLMYLRRCIASQHKPWWRSRTRHLLKGIKKTRPGRQAWHMRMADQQQLLYIKSPENGGGKPWGWRGSSAIRAERIEMGKMKGD</sequence>
<name>A0A135V2D6_9PEZI</name>
<organism evidence="2 3">
    <name type="scientific">Colletotrichum salicis</name>
    <dbReference type="NCBI Taxonomy" id="1209931"/>
    <lineage>
        <taxon>Eukaryota</taxon>
        <taxon>Fungi</taxon>
        <taxon>Dikarya</taxon>
        <taxon>Ascomycota</taxon>
        <taxon>Pezizomycotina</taxon>
        <taxon>Sordariomycetes</taxon>
        <taxon>Hypocreomycetidae</taxon>
        <taxon>Glomerellales</taxon>
        <taxon>Glomerellaceae</taxon>
        <taxon>Colletotrichum</taxon>
        <taxon>Colletotrichum acutatum species complex</taxon>
    </lineage>
</organism>
<keyword evidence="3" id="KW-1185">Reference proteome</keyword>
<dbReference type="AlphaFoldDB" id="A0A135V2D6"/>
<dbReference type="EMBL" id="JFFI01000587">
    <property type="protein sequence ID" value="KXH66823.1"/>
    <property type="molecule type" value="Genomic_DNA"/>
</dbReference>
<dbReference type="STRING" id="1209931.A0A135V2D6"/>
<protein>
    <submittedName>
        <fullName evidence="2">Uncharacterized protein</fullName>
    </submittedName>
</protein>
<accession>A0A135V2D6</accession>
<comment type="caution">
    <text evidence="2">The sequence shown here is derived from an EMBL/GenBank/DDBJ whole genome shotgun (WGS) entry which is preliminary data.</text>
</comment>
<gene>
    <name evidence="2" type="ORF">CSAL01_04793</name>
</gene>
<evidence type="ECO:0000313" key="2">
    <source>
        <dbReference type="EMBL" id="KXH66823.1"/>
    </source>
</evidence>
<evidence type="ECO:0000313" key="3">
    <source>
        <dbReference type="Proteomes" id="UP000070121"/>
    </source>
</evidence>